<evidence type="ECO:0000256" key="4">
    <source>
        <dbReference type="ARBA" id="ARBA00023002"/>
    </source>
</evidence>
<dbReference type="InterPro" id="IPR028427">
    <property type="entry name" value="Met_Sox_Rdtase_MsrB"/>
</dbReference>
<evidence type="ECO:0000313" key="9">
    <source>
        <dbReference type="Ensembl" id="ENSCINP00000024927.2"/>
    </source>
</evidence>
<evidence type="ECO:0000256" key="7">
    <source>
        <dbReference type="RuleBase" id="RU365044"/>
    </source>
</evidence>
<dbReference type="GeneID" id="100184460"/>
<dbReference type="GO" id="GO:0046872">
    <property type="term" value="F:metal ion binding"/>
    <property type="evidence" value="ECO:0007669"/>
    <property type="project" value="UniProtKB-KW"/>
</dbReference>
<dbReference type="AlphaFoldDB" id="F6V1C0"/>
<comment type="function">
    <text evidence="7">Methionine-sulfoxide reductase that specifically reduces methionine (R)-sulfoxide back to methionine. While in many cases methionine oxidation is the result of random oxidation following oxidative stress, methionine oxidation is also a post-translational modification that takes place on specific residues.</text>
</comment>
<gene>
    <name evidence="9" type="primary">LOC100184460</name>
</gene>
<evidence type="ECO:0000256" key="6">
    <source>
        <dbReference type="ARBA" id="ARBA00049261"/>
    </source>
</evidence>
<sequence length="157" mass="17840">MYSFMSSFVVLSALIVITAKSEEVYKHEELKARLTPLQYHVTQERGTEEPFTGEFNDHKGTGAYKCVVCGTPLFHSDQKYNSGSGWPSFYDTTHKSSIEEKQDDREGRVRTEVVCNKCKSHLGHVFKDGPEPTSLRYCINSASLTFDSTEQKDKEEL</sequence>
<dbReference type="OMA" id="DEQWRAE"/>
<keyword evidence="7" id="KW-0732">Signal</keyword>
<dbReference type="EC" id="1.8.4.12" evidence="7"/>
<dbReference type="HOGENOM" id="CLU_031040_8_5_1"/>
<dbReference type="PANTHER" id="PTHR10173">
    <property type="entry name" value="METHIONINE SULFOXIDE REDUCTASE"/>
    <property type="match status" value="1"/>
</dbReference>
<dbReference type="Proteomes" id="UP000008144">
    <property type="component" value="Chromosome 4"/>
</dbReference>
<feature type="signal peptide" evidence="7">
    <location>
        <begin position="1"/>
        <end position="21"/>
    </location>
</feature>
<dbReference type="Ensembl" id="ENSCINT00000025173.2">
    <property type="protein sequence ID" value="ENSCINP00000024927.2"/>
    <property type="gene ID" value="ENSCING00000013620.2"/>
</dbReference>
<keyword evidence="3 7" id="KW-0862">Zinc</keyword>
<dbReference type="FunCoup" id="F6V1C0">
    <property type="interactions" value="15"/>
</dbReference>
<reference evidence="10" key="1">
    <citation type="journal article" date="2002" name="Science">
        <title>The draft genome of Ciona intestinalis: insights into chordate and vertebrate origins.</title>
        <authorList>
            <person name="Dehal P."/>
            <person name="Satou Y."/>
            <person name="Campbell R.K."/>
            <person name="Chapman J."/>
            <person name="Degnan B."/>
            <person name="De Tomaso A."/>
            <person name="Davidson B."/>
            <person name="Di Gregorio A."/>
            <person name="Gelpke M."/>
            <person name="Goodstein D.M."/>
            <person name="Harafuji N."/>
            <person name="Hastings K.E."/>
            <person name="Ho I."/>
            <person name="Hotta K."/>
            <person name="Huang W."/>
            <person name="Kawashima T."/>
            <person name="Lemaire P."/>
            <person name="Martinez D."/>
            <person name="Meinertzhagen I.A."/>
            <person name="Necula S."/>
            <person name="Nonaka M."/>
            <person name="Putnam N."/>
            <person name="Rash S."/>
            <person name="Saiga H."/>
            <person name="Satake M."/>
            <person name="Terry A."/>
            <person name="Yamada L."/>
            <person name="Wang H.G."/>
            <person name="Awazu S."/>
            <person name="Azumi K."/>
            <person name="Boore J."/>
            <person name="Branno M."/>
            <person name="Chin-Bow S."/>
            <person name="DeSantis R."/>
            <person name="Doyle S."/>
            <person name="Francino P."/>
            <person name="Keys D.N."/>
            <person name="Haga S."/>
            <person name="Hayashi H."/>
            <person name="Hino K."/>
            <person name="Imai K.S."/>
            <person name="Inaba K."/>
            <person name="Kano S."/>
            <person name="Kobayashi K."/>
            <person name="Kobayashi M."/>
            <person name="Lee B.I."/>
            <person name="Makabe K.W."/>
            <person name="Manohar C."/>
            <person name="Matassi G."/>
            <person name="Medina M."/>
            <person name="Mochizuki Y."/>
            <person name="Mount S."/>
            <person name="Morishita T."/>
            <person name="Miura S."/>
            <person name="Nakayama A."/>
            <person name="Nishizaka S."/>
            <person name="Nomoto H."/>
            <person name="Ohta F."/>
            <person name="Oishi K."/>
            <person name="Rigoutsos I."/>
            <person name="Sano M."/>
            <person name="Sasaki A."/>
            <person name="Sasakura Y."/>
            <person name="Shoguchi E."/>
            <person name="Shin-i T."/>
            <person name="Spagnuolo A."/>
            <person name="Stainier D."/>
            <person name="Suzuki M.M."/>
            <person name="Tassy O."/>
            <person name="Takatori N."/>
            <person name="Tokuoka M."/>
            <person name="Yagi K."/>
            <person name="Yoshizaki F."/>
            <person name="Wada S."/>
            <person name="Zhang C."/>
            <person name="Hyatt P.D."/>
            <person name="Larimer F."/>
            <person name="Detter C."/>
            <person name="Doggett N."/>
            <person name="Glavina T."/>
            <person name="Hawkins T."/>
            <person name="Richardson P."/>
            <person name="Lucas S."/>
            <person name="Kohara Y."/>
            <person name="Levine M."/>
            <person name="Satoh N."/>
            <person name="Rokhsar D.S."/>
        </authorList>
    </citation>
    <scope>NUCLEOTIDE SEQUENCE [LARGE SCALE GENOMIC DNA]</scope>
</reference>
<protein>
    <recommendedName>
        <fullName evidence="7">Peptide-methionine (R)-S-oxide reductase</fullName>
        <ecNumber evidence="7">1.8.4.12</ecNumber>
    </recommendedName>
</protein>
<evidence type="ECO:0000313" key="10">
    <source>
        <dbReference type="Proteomes" id="UP000008144"/>
    </source>
</evidence>
<dbReference type="OrthoDB" id="44061at2759"/>
<comment type="catalytic activity">
    <reaction evidence="6">
        <text>[thioredoxin]-disulfide + L-methionine + H2O = L-methionine (R)-S-oxide + [thioredoxin]-dithiol</text>
        <dbReference type="Rhea" id="RHEA:21260"/>
        <dbReference type="Rhea" id="RHEA-COMP:10698"/>
        <dbReference type="Rhea" id="RHEA-COMP:10700"/>
        <dbReference type="ChEBI" id="CHEBI:15377"/>
        <dbReference type="ChEBI" id="CHEBI:29950"/>
        <dbReference type="ChEBI" id="CHEBI:50058"/>
        <dbReference type="ChEBI" id="CHEBI:57844"/>
        <dbReference type="ChEBI" id="CHEBI:58773"/>
        <dbReference type="EC" id="1.8.4.14"/>
    </reaction>
</comment>
<evidence type="ECO:0000259" key="8">
    <source>
        <dbReference type="PROSITE" id="PS51790"/>
    </source>
</evidence>
<comment type="cofactor">
    <cofactor evidence="7">
        <name>Zn(2+)</name>
        <dbReference type="ChEBI" id="CHEBI:29105"/>
    </cofactor>
    <text evidence="7">Binds 1 zinc ion per subunit.</text>
</comment>
<dbReference type="GO" id="GO:0006979">
    <property type="term" value="P:response to oxidative stress"/>
    <property type="evidence" value="ECO:0007669"/>
    <property type="project" value="InterPro"/>
</dbReference>
<dbReference type="Gene3D" id="2.170.150.20">
    <property type="entry name" value="Peptide methionine sulfoxide reductase"/>
    <property type="match status" value="1"/>
</dbReference>
<dbReference type="FunFam" id="2.170.150.20:FF:000009">
    <property type="entry name" value="Peptide-methionine (R)-S-oxide reductase"/>
    <property type="match status" value="1"/>
</dbReference>
<proteinExistence type="inferred from homology"/>
<dbReference type="RefSeq" id="XP_002120592.1">
    <property type="nucleotide sequence ID" value="XM_002120556.5"/>
</dbReference>
<reference evidence="9" key="3">
    <citation type="submission" date="2025-08" db="UniProtKB">
        <authorList>
            <consortium name="Ensembl"/>
        </authorList>
    </citation>
    <scope>IDENTIFICATION</scope>
</reference>
<dbReference type="InterPro" id="IPR011057">
    <property type="entry name" value="Mss4-like_sf"/>
</dbReference>
<dbReference type="GO" id="GO:0033743">
    <property type="term" value="F:peptide-methionine (R)-S-oxide reductase activity"/>
    <property type="evidence" value="ECO:0000318"/>
    <property type="project" value="GO_Central"/>
</dbReference>
<evidence type="ECO:0000256" key="5">
    <source>
        <dbReference type="ARBA" id="ARBA00048488"/>
    </source>
</evidence>
<dbReference type="InterPro" id="IPR002579">
    <property type="entry name" value="Met_Sox_Rdtase_MsrB_dom"/>
</dbReference>
<accession>F6V1C0</accession>
<evidence type="ECO:0000256" key="2">
    <source>
        <dbReference type="ARBA" id="ARBA00022723"/>
    </source>
</evidence>
<evidence type="ECO:0000256" key="3">
    <source>
        <dbReference type="ARBA" id="ARBA00022833"/>
    </source>
</evidence>
<dbReference type="GO" id="GO:0033745">
    <property type="term" value="F:L-methionine-(R)-S-oxide reductase activity"/>
    <property type="evidence" value="ECO:0007669"/>
    <property type="project" value="UniProtKB-EC"/>
</dbReference>
<dbReference type="PROSITE" id="PS51790">
    <property type="entry name" value="MSRB"/>
    <property type="match status" value="1"/>
</dbReference>
<accession>A0A1W2W0V2</accession>
<dbReference type="GO" id="GO:0005737">
    <property type="term" value="C:cytoplasm"/>
    <property type="evidence" value="ECO:0000318"/>
    <property type="project" value="GO_Central"/>
</dbReference>
<dbReference type="STRING" id="7719.ENSCINP00000024927"/>
<keyword evidence="2 7" id="KW-0479">Metal-binding</keyword>
<comment type="catalytic activity">
    <reaction evidence="5 7">
        <text>L-methionyl-[protein] + [thioredoxin]-disulfide + H2O = L-methionyl-(R)-S-oxide-[protein] + [thioredoxin]-dithiol</text>
        <dbReference type="Rhea" id="RHEA:24164"/>
        <dbReference type="Rhea" id="RHEA-COMP:10698"/>
        <dbReference type="Rhea" id="RHEA-COMP:10700"/>
        <dbReference type="Rhea" id="RHEA-COMP:12313"/>
        <dbReference type="Rhea" id="RHEA-COMP:12314"/>
        <dbReference type="ChEBI" id="CHEBI:15377"/>
        <dbReference type="ChEBI" id="CHEBI:16044"/>
        <dbReference type="ChEBI" id="CHEBI:29950"/>
        <dbReference type="ChEBI" id="CHEBI:45764"/>
        <dbReference type="ChEBI" id="CHEBI:50058"/>
        <dbReference type="EC" id="1.8.4.12"/>
    </reaction>
</comment>
<dbReference type="Pfam" id="PF01641">
    <property type="entry name" value="SelR"/>
    <property type="match status" value="1"/>
</dbReference>
<keyword evidence="4 7" id="KW-0560">Oxidoreductase</keyword>
<dbReference type="SUPFAM" id="SSF51316">
    <property type="entry name" value="Mss4-like"/>
    <property type="match status" value="1"/>
</dbReference>
<comment type="similarity">
    <text evidence="1 7">Belongs to the MsrB Met sulfoxide reductase family.</text>
</comment>
<dbReference type="InParanoid" id="F6V1C0"/>
<organism evidence="9 10">
    <name type="scientific">Ciona intestinalis</name>
    <name type="common">Transparent sea squirt</name>
    <name type="synonym">Ascidia intestinalis</name>
    <dbReference type="NCBI Taxonomy" id="7719"/>
    <lineage>
        <taxon>Eukaryota</taxon>
        <taxon>Metazoa</taxon>
        <taxon>Chordata</taxon>
        <taxon>Tunicata</taxon>
        <taxon>Ascidiacea</taxon>
        <taxon>Phlebobranchia</taxon>
        <taxon>Cionidae</taxon>
        <taxon>Ciona</taxon>
    </lineage>
</organism>
<dbReference type="HAMAP" id="MF_01400">
    <property type="entry name" value="MsrB"/>
    <property type="match status" value="1"/>
</dbReference>
<dbReference type="PANTHER" id="PTHR10173:SF52">
    <property type="entry name" value="METHIONINE-R-SULFOXIDE REDUCTASE B1"/>
    <property type="match status" value="1"/>
</dbReference>
<dbReference type="EMBL" id="EAAA01001916">
    <property type="status" value="NOT_ANNOTATED_CDS"/>
    <property type="molecule type" value="Genomic_DNA"/>
</dbReference>
<feature type="domain" description="MsrB" evidence="8">
    <location>
        <begin position="27"/>
        <end position="149"/>
    </location>
</feature>
<name>F6V1C0_CIOIN</name>
<keyword evidence="10" id="KW-1185">Reference proteome</keyword>
<dbReference type="NCBIfam" id="TIGR00357">
    <property type="entry name" value="peptide-methionine (R)-S-oxide reductase MsrB"/>
    <property type="match status" value="1"/>
</dbReference>
<feature type="chain" id="PRO_5014090099" description="Peptide-methionine (R)-S-oxide reductase" evidence="7">
    <location>
        <begin position="22"/>
        <end position="157"/>
    </location>
</feature>
<dbReference type="KEGG" id="cin:100184460"/>
<reference evidence="9" key="2">
    <citation type="journal article" date="2008" name="Genome Biol.">
        <title>Improved genome assembly and evidence-based global gene model set for the chordate Ciona intestinalis: new insight into intron and operon populations.</title>
        <authorList>
            <person name="Satou Y."/>
            <person name="Mineta K."/>
            <person name="Ogasawara M."/>
            <person name="Sasakura Y."/>
            <person name="Shoguchi E."/>
            <person name="Ueno K."/>
            <person name="Yamada L."/>
            <person name="Matsumoto J."/>
            <person name="Wasserscheid J."/>
            <person name="Dewar K."/>
            <person name="Wiley G.B."/>
            <person name="Macmil S.L."/>
            <person name="Roe B.A."/>
            <person name="Zeller R.W."/>
            <person name="Hastings K.E."/>
            <person name="Lemaire P."/>
            <person name="Lindquist E."/>
            <person name="Endo T."/>
            <person name="Hotta K."/>
            <person name="Inaba K."/>
        </authorList>
    </citation>
    <scope>NUCLEOTIDE SEQUENCE [LARGE SCALE GENOMIC DNA]</scope>
    <source>
        <strain evidence="9">wild type</strain>
    </source>
</reference>
<dbReference type="GO" id="GO:0030091">
    <property type="term" value="P:protein repair"/>
    <property type="evidence" value="ECO:0007669"/>
    <property type="project" value="InterPro"/>
</dbReference>
<dbReference type="GeneTree" id="ENSGT00940000155240"/>
<evidence type="ECO:0000256" key="1">
    <source>
        <dbReference type="ARBA" id="ARBA00007174"/>
    </source>
</evidence>
<reference evidence="9" key="4">
    <citation type="submission" date="2025-09" db="UniProtKB">
        <authorList>
            <consortium name="Ensembl"/>
        </authorList>
    </citation>
    <scope>IDENTIFICATION</scope>
</reference>